<evidence type="ECO:0000313" key="2">
    <source>
        <dbReference type="Proteomes" id="UP001519328"/>
    </source>
</evidence>
<dbReference type="EMBL" id="JAGGKK010000024">
    <property type="protein sequence ID" value="MBP1950582.1"/>
    <property type="molecule type" value="Genomic_DNA"/>
</dbReference>
<dbReference type="Proteomes" id="UP001519328">
    <property type="component" value="Unassembled WGS sequence"/>
</dbReference>
<name>A0ABS4HJK6_9BACI</name>
<comment type="caution">
    <text evidence="1">The sequence shown here is derived from an EMBL/GenBank/DDBJ whole genome shotgun (WGS) entry which is preliminary data.</text>
</comment>
<dbReference type="RefSeq" id="WP_209482053.1">
    <property type="nucleotide sequence ID" value="NZ_JAGGKK010000024.1"/>
</dbReference>
<dbReference type="InterPro" id="IPR027417">
    <property type="entry name" value="P-loop_NTPase"/>
</dbReference>
<dbReference type="SUPFAM" id="SSF52540">
    <property type="entry name" value="P-loop containing nucleoside triphosphate hydrolases"/>
    <property type="match status" value="1"/>
</dbReference>
<sequence length="320" mass="38191">MKKTIYLHVGFHKTATTFLQWNVFPRLKDLKLIRKTHAKDLFTEVRLKKLSDDDVLRLRKSFDKKGSEEVPTLISYEGLTGSPFSQKKSKSAFSILKDLRRIFPEDLYDVHLIVGIRKQVDIMTSLYIEFLHQGANKKEKEYINDLEKHGVFEHYLYNNYLDSVERVFGENYFVFIYENFKKEKNEYLLQLLNYMGVEKVPKYSNEQLNRSYGVFQAKMARRLNSLFKTKKNPNGKIPEVKIKLKRKYSKKLVKKLMGKKKNSITLSPKTFLQNKLSFKIHYKRYQLSEELQDKINNYYREDNKKLAQREGIELPDYYSK</sequence>
<reference evidence="1 2" key="1">
    <citation type="submission" date="2021-03" db="EMBL/GenBank/DDBJ databases">
        <title>Genomic Encyclopedia of Type Strains, Phase IV (KMG-IV): sequencing the most valuable type-strain genomes for metagenomic binning, comparative biology and taxonomic classification.</title>
        <authorList>
            <person name="Goeker M."/>
        </authorList>
    </citation>
    <scope>NUCLEOTIDE SEQUENCE [LARGE SCALE GENOMIC DNA]</scope>
    <source>
        <strain evidence="1 2">DSM 21085</strain>
    </source>
</reference>
<evidence type="ECO:0000313" key="1">
    <source>
        <dbReference type="EMBL" id="MBP1950582.1"/>
    </source>
</evidence>
<evidence type="ECO:0008006" key="3">
    <source>
        <dbReference type="Google" id="ProtNLM"/>
    </source>
</evidence>
<accession>A0ABS4HJK6</accession>
<protein>
    <recommendedName>
        <fullName evidence="3">Sulfotransferase domain-containing protein</fullName>
    </recommendedName>
</protein>
<gene>
    <name evidence="1" type="ORF">J2Z82_003542</name>
</gene>
<keyword evidence="2" id="KW-1185">Reference proteome</keyword>
<proteinExistence type="predicted"/>
<organism evidence="1 2">
    <name type="scientific">Virgibacillus litoralis</name>
    <dbReference type="NCBI Taxonomy" id="578221"/>
    <lineage>
        <taxon>Bacteria</taxon>
        <taxon>Bacillati</taxon>
        <taxon>Bacillota</taxon>
        <taxon>Bacilli</taxon>
        <taxon>Bacillales</taxon>
        <taxon>Bacillaceae</taxon>
        <taxon>Virgibacillus</taxon>
    </lineage>
</organism>
<dbReference type="Gene3D" id="3.40.50.300">
    <property type="entry name" value="P-loop containing nucleotide triphosphate hydrolases"/>
    <property type="match status" value="1"/>
</dbReference>